<keyword evidence="8" id="KW-0963">Cytoplasm</keyword>
<evidence type="ECO:0000256" key="9">
    <source>
        <dbReference type="ARBA" id="ARBA00022722"/>
    </source>
</evidence>
<dbReference type="CDD" id="cd07182">
    <property type="entry name" value="RNase_HII_bacteria_HII_like"/>
    <property type="match status" value="1"/>
</dbReference>
<dbReference type="SUPFAM" id="SSF53098">
    <property type="entry name" value="Ribonuclease H-like"/>
    <property type="match status" value="1"/>
</dbReference>
<evidence type="ECO:0000256" key="1">
    <source>
        <dbReference type="ARBA" id="ARBA00000077"/>
    </source>
</evidence>
<proteinExistence type="inferred from homology"/>
<keyword evidence="9" id="KW-0540">Nuclease</keyword>
<sequence length="212" mass="24043">MTTNYIFPSDDILEAGIDESNRGGLIGEVVSACVVLKKPTTDYDIDIYNQIKDSKKLTKKKRQFLSNYIKENALTYGIASASLSEINDINILKATLKAMHRATDIAYKKNKFDKILIDGPYYNGYIPSGEESEIIPHTCINKGDSLYTCIAAASILAKEQHTQNIIDLVNENKELEKYDLLNNQGYGTKKHLYAIKEYGITKWHRKNYKCCQ</sequence>
<organism evidence="15">
    <name type="scientific">viral metagenome</name>
    <dbReference type="NCBI Taxonomy" id="1070528"/>
    <lineage>
        <taxon>unclassified sequences</taxon>
        <taxon>metagenomes</taxon>
        <taxon>organismal metagenomes</taxon>
    </lineage>
</organism>
<keyword evidence="11" id="KW-0255">Endonuclease</keyword>
<comment type="cofactor">
    <cofactor evidence="3">
        <name>Mg(2+)</name>
        <dbReference type="ChEBI" id="CHEBI:18420"/>
    </cofactor>
</comment>
<keyword evidence="12" id="KW-0378">Hydrolase</keyword>
<evidence type="ECO:0000313" key="15">
    <source>
        <dbReference type="EMBL" id="QHU07435.1"/>
    </source>
</evidence>
<dbReference type="GO" id="GO:0005737">
    <property type="term" value="C:cytoplasm"/>
    <property type="evidence" value="ECO:0007669"/>
    <property type="project" value="UniProtKB-SubCell"/>
</dbReference>
<dbReference type="InterPro" id="IPR012337">
    <property type="entry name" value="RNaseH-like_sf"/>
</dbReference>
<feature type="domain" description="RNase H type-2" evidence="14">
    <location>
        <begin position="12"/>
        <end position="212"/>
    </location>
</feature>
<comment type="cofactor">
    <cofactor evidence="2">
        <name>Mn(2+)</name>
        <dbReference type="ChEBI" id="CHEBI:29035"/>
    </cofactor>
</comment>
<dbReference type="PANTHER" id="PTHR10954:SF18">
    <property type="entry name" value="RIBONUCLEASE HII"/>
    <property type="match status" value="1"/>
</dbReference>
<dbReference type="GO" id="GO:0003723">
    <property type="term" value="F:RNA binding"/>
    <property type="evidence" value="ECO:0007669"/>
    <property type="project" value="InterPro"/>
</dbReference>
<evidence type="ECO:0000256" key="7">
    <source>
        <dbReference type="ARBA" id="ARBA00019179"/>
    </source>
</evidence>
<reference evidence="15" key="1">
    <citation type="journal article" date="2020" name="Nature">
        <title>Giant virus diversity and host interactions through global metagenomics.</title>
        <authorList>
            <person name="Schulz F."/>
            <person name="Roux S."/>
            <person name="Paez-Espino D."/>
            <person name="Jungbluth S."/>
            <person name="Walsh D.A."/>
            <person name="Denef V.J."/>
            <person name="McMahon K.D."/>
            <person name="Konstantinidis K.T."/>
            <person name="Eloe-Fadrosh E.A."/>
            <person name="Kyrpides N.C."/>
            <person name="Woyke T."/>
        </authorList>
    </citation>
    <scope>NUCLEOTIDE SEQUENCE</scope>
    <source>
        <strain evidence="15">GVMAG-S-1040241-154</strain>
    </source>
</reference>
<dbReference type="GO" id="GO:0046872">
    <property type="term" value="F:metal ion binding"/>
    <property type="evidence" value="ECO:0007669"/>
    <property type="project" value="UniProtKB-KW"/>
</dbReference>
<dbReference type="PANTHER" id="PTHR10954">
    <property type="entry name" value="RIBONUCLEASE H2 SUBUNIT A"/>
    <property type="match status" value="1"/>
</dbReference>
<name>A0A6C0JNT2_9ZZZZ</name>
<comment type="subcellular location">
    <subcellularLocation>
        <location evidence="4">Cytoplasm</location>
    </subcellularLocation>
</comment>
<dbReference type="AlphaFoldDB" id="A0A6C0JNT2"/>
<dbReference type="Gene3D" id="3.30.420.10">
    <property type="entry name" value="Ribonuclease H-like superfamily/Ribonuclease H"/>
    <property type="match status" value="1"/>
</dbReference>
<dbReference type="EC" id="3.1.26.4" evidence="6"/>
<evidence type="ECO:0000256" key="13">
    <source>
        <dbReference type="ARBA" id="ARBA00023211"/>
    </source>
</evidence>
<comment type="similarity">
    <text evidence="5">Belongs to the RNase HII family.</text>
</comment>
<dbReference type="GO" id="GO:0006298">
    <property type="term" value="P:mismatch repair"/>
    <property type="evidence" value="ECO:0007669"/>
    <property type="project" value="TreeGrafter"/>
</dbReference>
<keyword evidence="13" id="KW-0464">Manganese</keyword>
<evidence type="ECO:0000256" key="12">
    <source>
        <dbReference type="ARBA" id="ARBA00022801"/>
    </source>
</evidence>
<accession>A0A6C0JNT2</accession>
<evidence type="ECO:0000256" key="11">
    <source>
        <dbReference type="ARBA" id="ARBA00022759"/>
    </source>
</evidence>
<evidence type="ECO:0000259" key="14">
    <source>
        <dbReference type="PROSITE" id="PS51975"/>
    </source>
</evidence>
<dbReference type="Pfam" id="PF01351">
    <property type="entry name" value="RNase_HII"/>
    <property type="match status" value="1"/>
</dbReference>
<keyword evidence="10" id="KW-0479">Metal-binding</keyword>
<evidence type="ECO:0000256" key="8">
    <source>
        <dbReference type="ARBA" id="ARBA00022490"/>
    </source>
</evidence>
<dbReference type="InterPro" id="IPR001352">
    <property type="entry name" value="RNase_HII/HIII"/>
</dbReference>
<comment type="catalytic activity">
    <reaction evidence="1">
        <text>Endonucleolytic cleavage to 5'-phosphomonoester.</text>
        <dbReference type="EC" id="3.1.26.4"/>
    </reaction>
</comment>
<dbReference type="PROSITE" id="PS51975">
    <property type="entry name" value="RNASE_H_2"/>
    <property type="match status" value="1"/>
</dbReference>
<dbReference type="InterPro" id="IPR022898">
    <property type="entry name" value="RNase_HII"/>
</dbReference>
<evidence type="ECO:0000256" key="6">
    <source>
        <dbReference type="ARBA" id="ARBA00012180"/>
    </source>
</evidence>
<evidence type="ECO:0000256" key="2">
    <source>
        <dbReference type="ARBA" id="ARBA00001936"/>
    </source>
</evidence>
<dbReference type="InterPro" id="IPR036397">
    <property type="entry name" value="RNaseH_sf"/>
</dbReference>
<evidence type="ECO:0000256" key="3">
    <source>
        <dbReference type="ARBA" id="ARBA00001946"/>
    </source>
</evidence>
<dbReference type="GO" id="GO:0004523">
    <property type="term" value="F:RNA-DNA hybrid ribonuclease activity"/>
    <property type="evidence" value="ECO:0007669"/>
    <property type="project" value="UniProtKB-EC"/>
</dbReference>
<evidence type="ECO:0000256" key="4">
    <source>
        <dbReference type="ARBA" id="ARBA00004496"/>
    </source>
</evidence>
<dbReference type="InterPro" id="IPR024567">
    <property type="entry name" value="RNase_HII/HIII_dom"/>
</dbReference>
<evidence type="ECO:0000256" key="10">
    <source>
        <dbReference type="ARBA" id="ARBA00022723"/>
    </source>
</evidence>
<dbReference type="GO" id="GO:0032299">
    <property type="term" value="C:ribonuclease H2 complex"/>
    <property type="evidence" value="ECO:0007669"/>
    <property type="project" value="TreeGrafter"/>
</dbReference>
<dbReference type="EMBL" id="MN740684">
    <property type="protein sequence ID" value="QHU07435.1"/>
    <property type="molecule type" value="Genomic_DNA"/>
</dbReference>
<protein>
    <recommendedName>
        <fullName evidence="7">Ribonuclease HII</fullName>
        <ecNumber evidence="6">3.1.26.4</ecNumber>
    </recommendedName>
</protein>
<dbReference type="GO" id="GO:0043137">
    <property type="term" value="P:DNA replication, removal of RNA primer"/>
    <property type="evidence" value="ECO:0007669"/>
    <property type="project" value="TreeGrafter"/>
</dbReference>
<evidence type="ECO:0000256" key="5">
    <source>
        <dbReference type="ARBA" id="ARBA00007383"/>
    </source>
</evidence>